<organism evidence="2 3">
    <name type="scientific">Trichonephila clavata</name>
    <name type="common">Joro spider</name>
    <name type="synonym">Nephila clavata</name>
    <dbReference type="NCBI Taxonomy" id="2740835"/>
    <lineage>
        <taxon>Eukaryota</taxon>
        <taxon>Metazoa</taxon>
        <taxon>Ecdysozoa</taxon>
        <taxon>Arthropoda</taxon>
        <taxon>Chelicerata</taxon>
        <taxon>Arachnida</taxon>
        <taxon>Araneae</taxon>
        <taxon>Araneomorphae</taxon>
        <taxon>Entelegynae</taxon>
        <taxon>Araneoidea</taxon>
        <taxon>Nephilidae</taxon>
        <taxon>Trichonephila</taxon>
    </lineage>
</organism>
<keyword evidence="3" id="KW-1185">Reference proteome</keyword>
<dbReference type="Proteomes" id="UP000887116">
    <property type="component" value="Unassembled WGS sequence"/>
</dbReference>
<evidence type="ECO:0000313" key="2">
    <source>
        <dbReference type="EMBL" id="GFQ86002.1"/>
    </source>
</evidence>
<name>A0A8X6FPK2_TRICU</name>
<proteinExistence type="predicted"/>
<reference evidence="2" key="1">
    <citation type="submission" date="2020-07" db="EMBL/GenBank/DDBJ databases">
        <title>Multicomponent nature underlies the extraordinary mechanical properties of spider dragline silk.</title>
        <authorList>
            <person name="Kono N."/>
            <person name="Nakamura H."/>
            <person name="Mori M."/>
            <person name="Yoshida Y."/>
            <person name="Ohtoshi R."/>
            <person name="Malay A.D."/>
            <person name="Moran D.A.P."/>
            <person name="Tomita M."/>
            <person name="Numata K."/>
            <person name="Arakawa K."/>
        </authorList>
    </citation>
    <scope>NUCLEOTIDE SEQUENCE</scope>
</reference>
<accession>A0A8X6FPK2</accession>
<feature type="non-terminal residue" evidence="2">
    <location>
        <position position="1"/>
    </location>
</feature>
<comment type="caution">
    <text evidence="2">The sequence shown here is derived from an EMBL/GenBank/DDBJ whole genome shotgun (WGS) entry which is preliminary data.</text>
</comment>
<feature type="region of interest" description="Disordered" evidence="1">
    <location>
        <begin position="27"/>
        <end position="51"/>
    </location>
</feature>
<gene>
    <name evidence="2" type="ORF">TNCT_15161</name>
</gene>
<dbReference type="AlphaFoldDB" id="A0A8X6FPK2"/>
<evidence type="ECO:0000256" key="1">
    <source>
        <dbReference type="SAM" id="MobiDB-lite"/>
    </source>
</evidence>
<sequence>RFAGMNASYTLDGAPTPTCVIKLQPLKYNTSSPLGGPGSNGNDQTLNPNSH</sequence>
<protein>
    <submittedName>
        <fullName evidence="2">Uncharacterized protein</fullName>
    </submittedName>
</protein>
<evidence type="ECO:0000313" key="3">
    <source>
        <dbReference type="Proteomes" id="UP000887116"/>
    </source>
</evidence>
<dbReference type="EMBL" id="BMAO01023006">
    <property type="protein sequence ID" value="GFQ86002.1"/>
    <property type="molecule type" value="Genomic_DNA"/>
</dbReference>